<feature type="compositionally biased region" description="Low complexity" evidence="1">
    <location>
        <begin position="139"/>
        <end position="159"/>
    </location>
</feature>
<feature type="region of interest" description="Disordered" evidence="1">
    <location>
        <begin position="584"/>
        <end position="625"/>
    </location>
</feature>
<name>A0A088RXR1_LEIPA</name>
<dbReference type="VEuPathDB" id="TriTrypDB:LPAL13_290015600"/>
<feature type="region of interest" description="Disordered" evidence="1">
    <location>
        <begin position="1"/>
        <end position="20"/>
    </location>
</feature>
<keyword evidence="3" id="KW-1185">Reference proteome</keyword>
<accession>A0A088RXR1</accession>
<dbReference type="KEGG" id="lpan:LPMP_291140"/>
<evidence type="ECO:0000256" key="1">
    <source>
        <dbReference type="SAM" id="MobiDB-lite"/>
    </source>
</evidence>
<dbReference type="RefSeq" id="XP_010700722.1">
    <property type="nucleotide sequence ID" value="XM_010702420.1"/>
</dbReference>
<evidence type="ECO:0000313" key="2">
    <source>
        <dbReference type="EMBL" id="AIO00065.1"/>
    </source>
</evidence>
<dbReference type="eggNOG" id="ENOG502QUMT">
    <property type="taxonomic scope" value="Eukaryota"/>
</dbReference>
<feature type="compositionally biased region" description="Low complexity" evidence="1">
    <location>
        <begin position="584"/>
        <end position="593"/>
    </location>
</feature>
<evidence type="ECO:0000313" key="3">
    <source>
        <dbReference type="Proteomes" id="UP000063063"/>
    </source>
</evidence>
<reference evidence="2 3" key="1">
    <citation type="journal article" date="2015" name="Sci. Rep.">
        <title>The genome of Leishmania panamensis: insights into genomics of the L. (Viannia) subgenus.</title>
        <authorList>
            <person name="Llanes A."/>
            <person name="Restrepo C.M."/>
            <person name="Vecchio G.D."/>
            <person name="Anguizola F.J."/>
            <person name="Lleonart R."/>
        </authorList>
    </citation>
    <scope>NUCLEOTIDE SEQUENCE [LARGE SCALE GENOMIC DNA]</scope>
    <source>
        <strain evidence="2 3">MHOM/PA/94/PSC-1</strain>
    </source>
</reference>
<dbReference type="GeneID" id="22576878"/>
<organism evidence="2 3">
    <name type="scientific">Leishmania panamensis</name>
    <dbReference type="NCBI Taxonomy" id="5679"/>
    <lineage>
        <taxon>Eukaryota</taxon>
        <taxon>Discoba</taxon>
        <taxon>Euglenozoa</taxon>
        <taxon>Kinetoplastea</taxon>
        <taxon>Metakinetoplastina</taxon>
        <taxon>Trypanosomatida</taxon>
        <taxon>Trypanosomatidae</taxon>
        <taxon>Leishmaniinae</taxon>
        <taxon>Leishmania</taxon>
        <taxon>Leishmania guyanensis species complex</taxon>
    </lineage>
</organism>
<protein>
    <submittedName>
        <fullName evidence="2">Uncharacterized protein</fullName>
    </submittedName>
</protein>
<feature type="region of interest" description="Disordered" evidence="1">
    <location>
        <begin position="129"/>
        <end position="172"/>
    </location>
</feature>
<dbReference type="OrthoDB" id="270766at2759"/>
<dbReference type="VEuPathDB" id="TriTrypDB:LPMP_291140"/>
<dbReference type="Proteomes" id="UP000063063">
    <property type="component" value="Chromosome 29"/>
</dbReference>
<dbReference type="EMBL" id="CP009398">
    <property type="protein sequence ID" value="AIO00065.1"/>
    <property type="molecule type" value="Genomic_DNA"/>
</dbReference>
<gene>
    <name evidence="2" type="ORF">LPMP_291140</name>
</gene>
<proteinExistence type="predicted"/>
<sequence length="625" mass="68626">MDFNPISIEEGGHTQRQNGVANATARVRAAGRGDAAGLLSQHASFGDALRACRNAFYYHTSWSVPYPEVPAVPMLYYPDEYKRMVESTMPLGIMQSELDAMQTGLLDSIPLAYYPLEPNALDEARQALRRAAPPKKRAAAAAEVDDATSSSSTSAANASDRARPPHGRLDPGDAEIASIVVDANEIQIRNLPSLTQVQRPLYTDIGLVPQKERHAARVARTQPTETKPHDAALTTEEVVRQWRLDVQSSFVQVSQIDSGFARFIGEVAHAKLGLDRNNVSHMRLTRALWALLYQDTTKRQQRKVWYAICHFSSIFSDTPAASEAAVAQLLRETEALGLSQYSTSWRPLLMEYTRAVSDYIAALPGGVEQRRENLQFHAKELDQLYTGNVYTNIKLDGKLARTSADRLKNTIYPVEVMPVYPSGYQQAASLGAAVMRLHDSEELDFLAERDASLHHVILPDAVLPKAAAARPNMLVGSCNLLVADDGDFANVQRGATIRYSVSTENTYQTLRQDPMSTASYLLRVGQVATDAAASLGANHDGRYVMYDRVGHRDVYQKTNHTDTNTLSRYVVMFTDMPAAAGASEATAGASSSGHLNSVKREREQVPAHEAAAETSEPVVQVLRTE</sequence>
<feature type="compositionally biased region" description="Basic and acidic residues" evidence="1">
    <location>
        <begin position="160"/>
        <end position="171"/>
    </location>
</feature>
<dbReference type="AlphaFoldDB" id="A0A088RXR1"/>